<comment type="caution">
    <text evidence="1">The sequence shown here is derived from an EMBL/GenBank/DDBJ whole genome shotgun (WGS) entry which is preliminary data.</text>
</comment>
<gene>
    <name evidence="1" type="ORF">K3G42_012584</name>
</gene>
<keyword evidence="2" id="KW-1185">Reference proteome</keyword>
<reference evidence="1" key="1">
    <citation type="submission" date="2021-08" db="EMBL/GenBank/DDBJ databases">
        <title>The first chromosome-level gecko genome reveals the dynamic sex chromosomes of Neotropical dwarf geckos (Sphaerodactylidae: Sphaerodactylus).</title>
        <authorList>
            <person name="Pinto B.J."/>
            <person name="Keating S.E."/>
            <person name="Gamble T."/>
        </authorList>
    </citation>
    <scope>NUCLEOTIDE SEQUENCE</scope>
    <source>
        <strain evidence="1">TG3544</strain>
    </source>
</reference>
<accession>A0ACB8G8X8</accession>
<protein>
    <submittedName>
        <fullName evidence="1">Uncharacterized protein</fullName>
    </submittedName>
</protein>
<dbReference type="Proteomes" id="UP000827872">
    <property type="component" value="Linkage Group LG01"/>
</dbReference>
<name>A0ACB8G8X8_9SAUR</name>
<sequence>MSQVSSSRWISHPMAVGDDKCLVYKTRGTGVAGSGYFSSLRSSSHVTLHLCSEGEKEVGDVEAQILSRQLYTWTVLLGLSVFTSFHLAPSKAEEVTEDATSEQARKTPEEHGVNPDTCDFSFHIPWSGSACPPTVPASPPASQEDLDHLKTLLQDCGSILTNLQAAAASEASQSRYQDIVSELLPGIRDTNSELHEILQKFLRELEDHIQEDDHPHVADEKKK</sequence>
<dbReference type="EMBL" id="CM037614">
    <property type="protein sequence ID" value="KAH8016141.1"/>
    <property type="molecule type" value="Genomic_DNA"/>
</dbReference>
<proteinExistence type="predicted"/>
<organism evidence="1 2">
    <name type="scientific">Sphaerodactylus townsendi</name>
    <dbReference type="NCBI Taxonomy" id="933632"/>
    <lineage>
        <taxon>Eukaryota</taxon>
        <taxon>Metazoa</taxon>
        <taxon>Chordata</taxon>
        <taxon>Craniata</taxon>
        <taxon>Vertebrata</taxon>
        <taxon>Euteleostomi</taxon>
        <taxon>Lepidosauria</taxon>
        <taxon>Squamata</taxon>
        <taxon>Bifurcata</taxon>
        <taxon>Gekkota</taxon>
        <taxon>Sphaerodactylidae</taxon>
        <taxon>Sphaerodactylus</taxon>
    </lineage>
</organism>
<evidence type="ECO:0000313" key="1">
    <source>
        <dbReference type="EMBL" id="KAH8016141.1"/>
    </source>
</evidence>
<evidence type="ECO:0000313" key="2">
    <source>
        <dbReference type="Proteomes" id="UP000827872"/>
    </source>
</evidence>